<gene>
    <name evidence="1" type="ORF">QVD17_27496</name>
</gene>
<name>A0AAD8NRP1_TARER</name>
<dbReference type="AlphaFoldDB" id="A0AAD8NRP1"/>
<reference evidence="1" key="1">
    <citation type="journal article" date="2023" name="bioRxiv">
        <title>Improved chromosome-level genome assembly for marigold (Tagetes erecta).</title>
        <authorList>
            <person name="Jiang F."/>
            <person name="Yuan L."/>
            <person name="Wang S."/>
            <person name="Wang H."/>
            <person name="Xu D."/>
            <person name="Wang A."/>
            <person name="Fan W."/>
        </authorList>
    </citation>
    <scope>NUCLEOTIDE SEQUENCE</scope>
    <source>
        <strain evidence="1">WSJ</strain>
        <tissue evidence="1">Leaf</tissue>
    </source>
</reference>
<evidence type="ECO:0000313" key="2">
    <source>
        <dbReference type="Proteomes" id="UP001229421"/>
    </source>
</evidence>
<keyword evidence="2" id="KW-1185">Reference proteome</keyword>
<comment type="caution">
    <text evidence="1">The sequence shown here is derived from an EMBL/GenBank/DDBJ whole genome shotgun (WGS) entry which is preliminary data.</text>
</comment>
<evidence type="ECO:0000313" key="1">
    <source>
        <dbReference type="EMBL" id="KAK1418353.1"/>
    </source>
</evidence>
<dbReference type="EMBL" id="JAUHHV010000007">
    <property type="protein sequence ID" value="KAK1418353.1"/>
    <property type="molecule type" value="Genomic_DNA"/>
</dbReference>
<accession>A0AAD8NRP1</accession>
<sequence>MENDIQLINIRLKACLDWSGLSQVKIGSKGNSESSLSIEHGVYEKQILFNQTKTRIDPLNKVFFPIFLTFKIQFILLDINV</sequence>
<dbReference type="Proteomes" id="UP001229421">
    <property type="component" value="Unassembled WGS sequence"/>
</dbReference>
<proteinExistence type="predicted"/>
<protein>
    <submittedName>
        <fullName evidence="1">Uncharacterized protein</fullName>
    </submittedName>
</protein>
<organism evidence="1 2">
    <name type="scientific">Tagetes erecta</name>
    <name type="common">African marigold</name>
    <dbReference type="NCBI Taxonomy" id="13708"/>
    <lineage>
        <taxon>Eukaryota</taxon>
        <taxon>Viridiplantae</taxon>
        <taxon>Streptophyta</taxon>
        <taxon>Embryophyta</taxon>
        <taxon>Tracheophyta</taxon>
        <taxon>Spermatophyta</taxon>
        <taxon>Magnoliopsida</taxon>
        <taxon>eudicotyledons</taxon>
        <taxon>Gunneridae</taxon>
        <taxon>Pentapetalae</taxon>
        <taxon>asterids</taxon>
        <taxon>campanulids</taxon>
        <taxon>Asterales</taxon>
        <taxon>Asteraceae</taxon>
        <taxon>Asteroideae</taxon>
        <taxon>Heliantheae alliance</taxon>
        <taxon>Tageteae</taxon>
        <taxon>Tagetes</taxon>
    </lineage>
</organism>